<accession>A0A1J1IQ27</accession>
<dbReference type="Proteomes" id="UP000183832">
    <property type="component" value="Unassembled WGS sequence"/>
</dbReference>
<evidence type="ECO:0000313" key="1">
    <source>
        <dbReference type="EMBL" id="CRL01636.1"/>
    </source>
</evidence>
<dbReference type="EMBL" id="CVRI01000056">
    <property type="protein sequence ID" value="CRL01636.1"/>
    <property type="molecule type" value="Genomic_DNA"/>
</dbReference>
<organism evidence="1 2">
    <name type="scientific">Clunio marinus</name>
    <dbReference type="NCBI Taxonomy" id="568069"/>
    <lineage>
        <taxon>Eukaryota</taxon>
        <taxon>Metazoa</taxon>
        <taxon>Ecdysozoa</taxon>
        <taxon>Arthropoda</taxon>
        <taxon>Hexapoda</taxon>
        <taxon>Insecta</taxon>
        <taxon>Pterygota</taxon>
        <taxon>Neoptera</taxon>
        <taxon>Endopterygota</taxon>
        <taxon>Diptera</taxon>
        <taxon>Nematocera</taxon>
        <taxon>Chironomoidea</taxon>
        <taxon>Chironomidae</taxon>
        <taxon>Clunio</taxon>
    </lineage>
</organism>
<sequence length="128" mass="15231">MFWNSRFEALVPLTNDVMLKALYWHTKKKRMLHQIKQRFVCGQELCKTYQDDYLSKEFFFLHTESKAKSVCFVLWIQSYASKNGSLFLDFIKIKIKPAFHMNKKVGIICKRSCRKFVLVLRIASPSRN</sequence>
<proteinExistence type="predicted"/>
<evidence type="ECO:0000313" key="2">
    <source>
        <dbReference type="Proteomes" id="UP000183832"/>
    </source>
</evidence>
<gene>
    <name evidence="1" type="ORF">CLUMA_CG014859</name>
</gene>
<name>A0A1J1IQ27_9DIPT</name>
<protein>
    <submittedName>
        <fullName evidence="1">CLUMA_CG014859, isoform A</fullName>
    </submittedName>
</protein>
<keyword evidence="2" id="KW-1185">Reference proteome</keyword>
<reference evidence="1 2" key="1">
    <citation type="submission" date="2015-04" db="EMBL/GenBank/DDBJ databases">
        <authorList>
            <person name="Syromyatnikov M.Y."/>
            <person name="Popov V.N."/>
        </authorList>
    </citation>
    <scope>NUCLEOTIDE SEQUENCE [LARGE SCALE GENOMIC DNA]</scope>
</reference>
<dbReference type="AlphaFoldDB" id="A0A1J1IQ27"/>